<proteinExistence type="predicted"/>
<evidence type="ECO:0000313" key="3">
    <source>
        <dbReference type="Proteomes" id="UP000510869"/>
    </source>
</evidence>
<gene>
    <name evidence="2" type="ORF">HYG81_05520</name>
</gene>
<keyword evidence="3" id="KW-1185">Reference proteome</keyword>
<reference evidence="2 3" key="1">
    <citation type="submission" date="2020-07" db="EMBL/GenBank/DDBJ databases">
        <title>Natrinema (YPL30) sp. nov. and Haloterrigena xxxxxx (YPL8) sp. nov., isolated from a salt mine.</title>
        <authorList>
            <person name="Cui H."/>
        </authorList>
    </citation>
    <scope>NUCLEOTIDE SEQUENCE [LARGE SCALE GENOMIC DNA]</scope>
    <source>
        <strain evidence="2 3">YPL13</strain>
    </source>
</reference>
<keyword evidence="1" id="KW-0472">Membrane</keyword>
<dbReference type="GeneID" id="56142643"/>
<dbReference type="AlphaFoldDB" id="A0A7D6CS09"/>
<sequence>MITVPDVLTHVLAGYVIGTLLSIRYERVRRAHVTLVMVGALSPDFTKIDLFFPDEFVSYLLGIPFSWAPLHVLGGTIVVTLFGSLLLAPEYRRDAIVLVAIGAASHHVLDLGLMTSTGYSYAAFWPLTEYRPPAGGLYLSTDRWPALVSGLCAVLVWAAKRRVGVGRSEESASLEQQ</sequence>
<dbReference type="GO" id="GO:0016787">
    <property type="term" value="F:hydrolase activity"/>
    <property type="evidence" value="ECO:0007669"/>
    <property type="project" value="UniProtKB-KW"/>
</dbReference>
<evidence type="ECO:0000256" key="1">
    <source>
        <dbReference type="SAM" id="Phobius"/>
    </source>
</evidence>
<protein>
    <submittedName>
        <fullName evidence="2">Metal-dependent hydrolase</fullName>
    </submittedName>
</protein>
<dbReference type="InterPro" id="IPR007404">
    <property type="entry name" value="YdjM-like"/>
</dbReference>
<dbReference type="EMBL" id="CP059154">
    <property type="protein sequence ID" value="QLK27816.1"/>
    <property type="molecule type" value="Genomic_DNA"/>
</dbReference>
<accession>A0A7D6CS09</accession>
<keyword evidence="1" id="KW-0812">Transmembrane</keyword>
<keyword evidence="2" id="KW-0378">Hydrolase</keyword>
<organism evidence="2 3">
    <name type="scientific">Natrinema zhouii</name>
    <dbReference type="NCBI Taxonomy" id="1710539"/>
    <lineage>
        <taxon>Archaea</taxon>
        <taxon>Methanobacteriati</taxon>
        <taxon>Methanobacteriota</taxon>
        <taxon>Stenosarchaea group</taxon>
        <taxon>Halobacteria</taxon>
        <taxon>Halobacteriales</taxon>
        <taxon>Natrialbaceae</taxon>
        <taxon>Natrinema</taxon>
    </lineage>
</organism>
<dbReference type="RefSeq" id="WP_180842975.1">
    <property type="nucleotide sequence ID" value="NZ_CP059154.1"/>
</dbReference>
<dbReference type="KEGG" id="nay:HYG81_05520"/>
<dbReference type="Proteomes" id="UP000510869">
    <property type="component" value="Chromosome"/>
</dbReference>
<feature type="transmembrane region" description="Helical" evidence="1">
    <location>
        <begin position="95"/>
        <end position="123"/>
    </location>
</feature>
<feature type="transmembrane region" description="Helical" evidence="1">
    <location>
        <begin position="143"/>
        <end position="159"/>
    </location>
</feature>
<name>A0A7D6CS09_9EURY</name>
<dbReference type="OrthoDB" id="241062at2157"/>
<keyword evidence="1" id="KW-1133">Transmembrane helix</keyword>
<feature type="transmembrane region" description="Helical" evidence="1">
    <location>
        <begin position="67"/>
        <end position="88"/>
    </location>
</feature>
<dbReference type="Pfam" id="PF04307">
    <property type="entry name" value="YdjM"/>
    <property type="match status" value="1"/>
</dbReference>
<evidence type="ECO:0000313" key="2">
    <source>
        <dbReference type="EMBL" id="QLK27816.1"/>
    </source>
</evidence>